<evidence type="ECO:0000256" key="1">
    <source>
        <dbReference type="SAM" id="Phobius"/>
    </source>
</evidence>
<feature type="transmembrane region" description="Helical" evidence="1">
    <location>
        <begin position="21"/>
        <end position="46"/>
    </location>
</feature>
<proteinExistence type="predicted"/>
<name>X0ZWK3_9ZZZZ</name>
<accession>X0ZWK3</accession>
<keyword evidence="1" id="KW-0472">Membrane</keyword>
<sequence>IVKGAGNGALAGFLSGSFGGILALLILPGLGGFVGTVSGGLFGGVLGGTVGAILGGGIFISTLYFGLLGLAGGALGGLVRPR</sequence>
<comment type="caution">
    <text evidence="2">The sequence shown here is derived from an EMBL/GenBank/DDBJ whole genome shotgun (WGS) entry which is preliminary data.</text>
</comment>
<feature type="transmembrane region" description="Helical" evidence="1">
    <location>
        <begin position="52"/>
        <end position="79"/>
    </location>
</feature>
<protein>
    <submittedName>
        <fullName evidence="2">Uncharacterized protein</fullName>
    </submittedName>
</protein>
<dbReference type="EMBL" id="BART01000676">
    <property type="protein sequence ID" value="GAG74210.1"/>
    <property type="molecule type" value="Genomic_DNA"/>
</dbReference>
<feature type="non-terminal residue" evidence="2">
    <location>
        <position position="1"/>
    </location>
</feature>
<keyword evidence="1" id="KW-1133">Transmembrane helix</keyword>
<reference evidence="2" key="1">
    <citation type="journal article" date="2014" name="Front. Microbiol.">
        <title>High frequency of phylogenetically diverse reductive dehalogenase-homologous genes in deep subseafloor sedimentary metagenomes.</title>
        <authorList>
            <person name="Kawai M."/>
            <person name="Futagami T."/>
            <person name="Toyoda A."/>
            <person name="Takaki Y."/>
            <person name="Nishi S."/>
            <person name="Hori S."/>
            <person name="Arai W."/>
            <person name="Tsubouchi T."/>
            <person name="Morono Y."/>
            <person name="Uchiyama I."/>
            <person name="Ito T."/>
            <person name="Fujiyama A."/>
            <person name="Inagaki F."/>
            <person name="Takami H."/>
        </authorList>
    </citation>
    <scope>NUCLEOTIDE SEQUENCE</scope>
    <source>
        <strain evidence="2">Expedition CK06-06</strain>
    </source>
</reference>
<keyword evidence="1" id="KW-0812">Transmembrane</keyword>
<gene>
    <name evidence="2" type="ORF">S01H4_02917</name>
</gene>
<dbReference type="AlphaFoldDB" id="X0ZWK3"/>
<evidence type="ECO:0000313" key="2">
    <source>
        <dbReference type="EMBL" id="GAG74210.1"/>
    </source>
</evidence>
<organism evidence="2">
    <name type="scientific">marine sediment metagenome</name>
    <dbReference type="NCBI Taxonomy" id="412755"/>
    <lineage>
        <taxon>unclassified sequences</taxon>
        <taxon>metagenomes</taxon>
        <taxon>ecological metagenomes</taxon>
    </lineage>
</organism>